<dbReference type="OrthoDB" id="4923592at2759"/>
<protein>
    <recommendedName>
        <fullName evidence="3">Enterotoxin</fullName>
    </recommendedName>
</protein>
<accession>A0A2C5YT66</accession>
<organism evidence="1 2">
    <name type="scientific">Ophiocordyceps camponoti-rufipedis</name>
    <dbReference type="NCBI Taxonomy" id="2004952"/>
    <lineage>
        <taxon>Eukaryota</taxon>
        <taxon>Fungi</taxon>
        <taxon>Dikarya</taxon>
        <taxon>Ascomycota</taxon>
        <taxon>Pezizomycotina</taxon>
        <taxon>Sordariomycetes</taxon>
        <taxon>Hypocreomycetidae</taxon>
        <taxon>Hypocreales</taxon>
        <taxon>Ophiocordycipitaceae</taxon>
        <taxon>Ophiocordyceps</taxon>
    </lineage>
</organism>
<evidence type="ECO:0000313" key="2">
    <source>
        <dbReference type="Proteomes" id="UP000226431"/>
    </source>
</evidence>
<evidence type="ECO:0008006" key="3">
    <source>
        <dbReference type="Google" id="ProtNLM"/>
    </source>
</evidence>
<dbReference type="Gene3D" id="3.90.210.10">
    <property type="entry name" value="Heat-Labile Enterotoxin, subunit A"/>
    <property type="match status" value="1"/>
</dbReference>
<dbReference type="AlphaFoldDB" id="A0A2C5YT66"/>
<name>A0A2C5YT66_9HYPO</name>
<sequence length="207" mass="23951">MVDPLPQRAPPTAGTAVVFFASSYLSPVEVYTFNGYQCRSGYENFESSFQITPPIENTPPPGAFVALWRSPAQALHHSPGARYLYQVHTSENMIEFSDDVWSLGGINVSQILGHYTLSGHEADHDIPWNLPFSENEFYDEQWWWGRRMTPFQPRMWNRAEPRISAELFMERLSDEARLAIGWTGHFPLPNRQLDRLGRRRHDIDVER</sequence>
<comment type="caution">
    <text evidence="1">The sequence shown here is derived from an EMBL/GenBank/DDBJ whole genome shotgun (WGS) entry which is preliminary data.</text>
</comment>
<dbReference type="EMBL" id="NJES01000668">
    <property type="protein sequence ID" value="PHH70101.1"/>
    <property type="molecule type" value="Genomic_DNA"/>
</dbReference>
<evidence type="ECO:0000313" key="1">
    <source>
        <dbReference type="EMBL" id="PHH70101.1"/>
    </source>
</evidence>
<dbReference type="SUPFAM" id="SSF56399">
    <property type="entry name" value="ADP-ribosylation"/>
    <property type="match status" value="1"/>
</dbReference>
<dbReference type="Proteomes" id="UP000226431">
    <property type="component" value="Unassembled WGS sequence"/>
</dbReference>
<reference evidence="1 2" key="1">
    <citation type="submission" date="2017-06" db="EMBL/GenBank/DDBJ databases">
        <title>Ant-infecting Ophiocordyceps genomes reveal a high diversity of potential behavioral manipulation genes and a possible major role for enterotoxins.</title>
        <authorList>
            <person name="De Bekker C."/>
            <person name="Evans H.C."/>
            <person name="Brachmann A."/>
            <person name="Hughes D.P."/>
        </authorList>
    </citation>
    <scope>NUCLEOTIDE SEQUENCE [LARGE SCALE GENOMIC DNA]</scope>
    <source>
        <strain evidence="1 2">Map16</strain>
    </source>
</reference>
<keyword evidence="2" id="KW-1185">Reference proteome</keyword>
<proteinExistence type="predicted"/>
<gene>
    <name evidence="1" type="ORF">CDD80_6225</name>
</gene>